<gene>
    <name evidence="1" type="ORF">H9649_07645</name>
</gene>
<reference evidence="1 2" key="1">
    <citation type="submission" date="2020-08" db="EMBL/GenBank/DDBJ databases">
        <title>A Genomic Blueprint of the Chicken Gut Microbiome.</title>
        <authorList>
            <person name="Gilroy R."/>
            <person name="Ravi A."/>
            <person name="Getino M."/>
            <person name="Pursley I."/>
            <person name="Horton D.L."/>
            <person name="Alikhan N.-F."/>
            <person name="Baker D."/>
            <person name="Gharbi K."/>
            <person name="Hall N."/>
            <person name="Watson M."/>
            <person name="Adriaenssens E.M."/>
            <person name="Foster-Nyarko E."/>
            <person name="Jarju S."/>
            <person name="Secka A."/>
            <person name="Antonio M."/>
            <person name="Oren A."/>
            <person name="Chaudhuri R."/>
            <person name="La Ragione R.M."/>
            <person name="Hildebrand F."/>
            <person name="Pallen M.J."/>
        </authorList>
    </citation>
    <scope>NUCLEOTIDE SEQUENCE [LARGE SCALE GENOMIC DNA]</scope>
    <source>
        <strain evidence="1 2">Sa2YVA2</strain>
    </source>
</reference>
<protein>
    <submittedName>
        <fullName evidence="1">Uncharacterized protein</fullName>
    </submittedName>
</protein>
<organism evidence="1 2">
    <name type="scientific">Sporosarcina quadrami</name>
    <dbReference type="NCBI Taxonomy" id="2762234"/>
    <lineage>
        <taxon>Bacteria</taxon>
        <taxon>Bacillati</taxon>
        <taxon>Bacillota</taxon>
        <taxon>Bacilli</taxon>
        <taxon>Bacillales</taxon>
        <taxon>Caryophanaceae</taxon>
        <taxon>Sporosarcina</taxon>
    </lineage>
</organism>
<dbReference type="RefSeq" id="WP_191694135.1">
    <property type="nucleotide sequence ID" value="NZ_JACSQN010000005.1"/>
</dbReference>
<comment type="caution">
    <text evidence="1">The sequence shown here is derived from an EMBL/GenBank/DDBJ whole genome shotgun (WGS) entry which is preliminary data.</text>
</comment>
<dbReference type="Proteomes" id="UP000626786">
    <property type="component" value="Unassembled WGS sequence"/>
</dbReference>
<accession>A0ABR8U9R4</accession>
<evidence type="ECO:0000313" key="2">
    <source>
        <dbReference type="Proteomes" id="UP000626786"/>
    </source>
</evidence>
<dbReference type="EMBL" id="JACSQN010000005">
    <property type="protein sequence ID" value="MBD7984448.1"/>
    <property type="molecule type" value="Genomic_DNA"/>
</dbReference>
<name>A0ABR8U9R4_9BACL</name>
<proteinExistence type="predicted"/>
<sequence>MTSKKPNDVYISPETRKSMAKFFMKTSVPKLVEELRKERKKETAK</sequence>
<keyword evidence="2" id="KW-1185">Reference proteome</keyword>
<evidence type="ECO:0000313" key="1">
    <source>
        <dbReference type="EMBL" id="MBD7984448.1"/>
    </source>
</evidence>